<organism evidence="6 8">
    <name type="scientific">Plasmodiophora brassicae</name>
    <name type="common">Clubroot disease agent</name>
    <dbReference type="NCBI Taxonomy" id="37360"/>
    <lineage>
        <taxon>Eukaryota</taxon>
        <taxon>Sar</taxon>
        <taxon>Rhizaria</taxon>
        <taxon>Endomyxa</taxon>
        <taxon>Phytomyxea</taxon>
        <taxon>Plasmodiophorida</taxon>
        <taxon>Plasmodiophoridae</taxon>
        <taxon>Plasmodiophora</taxon>
    </lineage>
</organism>
<feature type="region of interest" description="Disordered" evidence="5">
    <location>
        <begin position="120"/>
        <end position="149"/>
    </location>
</feature>
<dbReference type="EMBL" id="CDSF01000165">
    <property type="protein sequence ID" value="CEP04002.1"/>
    <property type="molecule type" value="Genomic_DNA"/>
</dbReference>
<dbReference type="InterPro" id="IPR047859">
    <property type="entry name" value="Ribosomal_bL17_CS"/>
</dbReference>
<reference evidence="7 9" key="2">
    <citation type="submission" date="2018-03" db="EMBL/GenBank/DDBJ databases">
        <authorList>
            <person name="Fogelqvist J."/>
        </authorList>
    </citation>
    <scope>NUCLEOTIDE SEQUENCE [LARGE SCALE GENOMIC DNA]</scope>
</reference>
<protein>
    <recommendedName>
        <fullName evidence="10">50S ribosomal protein L17</fullName>
    </recommendedName>
</protein>
<dbReference type="AlphaFoldDB" id="A0A0G4J8W7"/>
<evidence type="ECO:0000256" key="3">
    <source>
        <dbReference type="ARBA" id="ARBA00023274"/>
    </source>
</evidence>
<keyword evidence="3 4" id="KW-0687">Ribonucleoprotein</keyword>
<dbReference type="GO" id="GO:0006412">
    <property type="term" value="P:translation"/>
    <property type="evidence" value="ECO:0007669"/>
    <property type="project" value="InterPro"/>
</dbReference>
<dbReference type="GO" id="GO:0003735">
    <property type="term" value="F:structural constituent of ribosome"/>
    <property type="evidence" value="ECO:0007669"/>
    <property type="project" value="InterPro"/>
</dbReference>
<dbReference type="STRING" id="37360.A0A0G4J8W7"/>
<dbReference type="GO" id="GO:0022625">
    <property type="term" value="C:cytosolic large ribosomal subunit"/>
    <property type="evidence" value="ECO:0007669"/>
    <property type="project" value="TreeGrafter"/>
</dbReference>
<feature type="compositionally biased region" description="Low complexity" evidence="5">
    <location>
        <begin position="131"/>
        <end position="140"/>
    </location>
</feature>
<comment type="similarity">
    <text evidence="1 4">Belongs to the bacterial ribosomal protein bL17 family.</text>
</comment>
<dbReference type="PROSITE" id="PS01167">
    <property type="entry name" value="RIBOSOMAL_L17"/>
    <property type="match status" value="1"/>
</dbReference>
<dbReference type="PANTHER" id="PTHR14413:SF16">
    <property type="entry name" value="LARGE RIBOSOMAL SUBUNIT PROTEIN BL17M"/>
    <property type="match status" value="1"/>
</dbReference>
<sequence length="149" mass="16914">MFIDKLSKNASHRWAMLRTMATQLLQYGRIETTLPKARQLSKVADRLITYAKRGTAGSRMQATRIVRSTDMIDKLFKEIAPRYTHRDGGYTRVLRSRKRYGDNATMAFIEYVDRPGELRQARAPPTMAPRSSTTASSVSDVDVEGETVQ</sequence>
<keyword evidence="7" id="KW-0496">Mitochondrion</keyword>
<keyword evidence="8" id="KW-1185">Reference proteome</keyword>
<dbReference type="InterPro" id="IPR036373">
    <property type="entry name" value="Ribosomal_bL17_sf"/>
</dbReference>
<evidence type="ECO:0008006" key="10">
    <source>
        <dbReference type="Google" id="ProtNLM"/>
    </source>
</evidence>
<evidence type="ECO:0000313" key="9">
    <source>
        <dbReference type="Proteomes" id="UP000290189"/>
    </source>
</evidence>
<accession>A0A0G4J8W7</accession>
<evidence type="ECO:0000313" key="6">
    <source>
        <dbReference type="EMBL" id="CEP04002.1"/>
    </source>
</evidence>
<evidence type="ECO:0000256" key="2">
    <source>
        <dbReference type="ARBA" id="ARBA00022980"/>
    </source>
</evidence>
<dbReference type="Proteomes" id="UP000290189">
    <property type="component" value="Unassembled WGS sequence"/>
</dbReference>
<gene>
    <name evidence="6" type="ORF">PBRA_009582</name>
    <name evidence="7" type="ORF">PLBR_LOCUS7489</name>
</gene>
<dbReference type="Pfam" id="PF01196">
    <property type="entry name" value="Ribosomal_L17"/>
    <property type="match status" value="1"/>
</dbReference>
<keyword evidence="2 4" id="KW-0689">Ribosomal protein</keyword>
<dbReference type="EMBL" id="OVEO01000014">
    <property type="protein sequence ID" value="SPR00274.1"/>
    <property type="molecule type" value="Genomic_DNA"/>
</dbReference>
<dbReference type="PANTHER" id="PTHR14413">
    <property type="entry name" value="RIBOSOMAL PROTEIN L17"/>
    <property type="match status" value="1"/>
</dbReference>
<evidence type="ECO:0000256" key="5">
    <source>
        <dbReference type="SAM" id="MobiDB-lite"/>
    </source>
</evidence>
<dbReference type="NCBIfam" id="TIGR00059">
    <property type="entry name" value="L17"/>
    <property type="match status" value="1"/>
</dbReference>
<dbReference type="SUPFAM" id="SSF64263">
    <property type="entry name" value="Prokaryotic ribosomal protein L17"/>
    <property type="match status" value="1"/>
</dbReference>
<evidence type="ECO:0000313" key="8">
    <source>
        <dbReference type="Proteomes" id="UP000039324"/>
    </source>
</evidence>
<evidence type="ECO:0000256" key="4">
    <source>
        <dbReference type="RuleBase" id="RU000660"/>
    </source>
</evidence>
<geneLocation type="mitochondrion" evidence="7"/>
<proteinExistence type="inferred from homology"/>
<dbReference type="HAMAP" id="MF_01368">
    <property type="entry name" value="Ribosomal_bL17"/>
    <property type="match status" value="1"/>
</dbReference>
<dbReference type="OMA" id="EHKRINT"/>
<dbReference type="OrthoDB" id="275000at2759"/>
<evidence type="ECO:0000313" key="7">
    <source>
        <dbReference type="EMBL" id="SPR00274.1"/>
    </source>
</evidence>
<evidence type="ECO:0000256" key="1">
    <source>
        <dbReference type="ARBA" id="ARBA00008777"/>
    </source>
</evidence>
<dbReference type="Gene3D" id="3.90.1030.10">
    <property type="entry name" value="Ribosomal protein L17"/>
    <property type="match status" value="1"/>
</dbReference>
<dbReference type="Proteomes" id="UP000039324">
    <property type="component" value="Unassembled WGS sequence"/>
</dbReference>
<name>A0A0G4J8W7_PLABS</name>
<dbReference type="InterPro" id="IPR000456">
    <property type="entry name" value="Ribosomal_bL17"/>
</dbReference>
<reference evidence="6 8" key="1">
    <citation type="submission" date="2015-02" db="EMBL/GenBank/DDBJ databases">
        <authorList>
            <person name="Chooi Y.-H."/>
        </authorList>
    </citation>
    <scope>NUCLEOTIDE SEQUENCE [LARGE SCALE GENOMIC DNA]</scope>
    <source>
        <strain evidence="6">E3</strain>
    </source>
</reference>